<feature type="transmembrane region" description="Helical" evidence="1">
    <location>
        <begin position="454"/>
        <end position="478"/>
    </location>
</feature>
<keyword evidence="3" id="KW-1185">Reference proteome</keyword>
<keyword evidence="1" id="KW-0812">Transmembrane</keyword>
<reference evidence="2 3" key="1">
    <citation type="submission" date="2006-02" db="EMBL/GenBank/DDBJ databases">
        <authorList>
            <person name="Pinhassi J."/>
            <person name="Pedros-Alio C."/>
            <person name="Ferriera S."/>
            <person name="Johnson J."/>
            <person name="Kravitz S."/>
            <person name="Halpern A."/>
            <person name="Remington K."/>
            <person name="Beeson K."/>
            <person name="Tran B."/>
            <person name="Rogers Y.-H."/>
            <person name="Friedman R."/>
            <person name="Venter J.C."/>
        </authorList>
    </citation>
    <scope>NUCLEOTIDE SEQUENCE [LARGE SCALE GENOMIC DNA]</scope>
    <source>
        <strain evidence="2 3">MED297</strain>
    </source>
</reference>
<dbReference type="PANTHER" id="PTHR20992:SF9">
    <property type="entry name" value="AT15442P-RELATED"/>
    <property type="match status" value="1"/>
</dbReference>
<evidence type="ECO:0000256" key="1">
    <source>
        <dbReference type="SAM" id="Phobius"/>
    </source>
</evidence>
<feature type="transmembrane region" description="Helical" evidence="1">
    <location>
        <begin position="428"/>
        <end position="447"/>
    </location>
</feature>
<dbReference type="STRING" id="314283.MED297_12567"/>
<sequence>MIISDAVEDTRKIQSLIADGCYISIVRWPSQQEWLSSYDDWVLWLSDTDLRGVLKASLDRKPRLHLLRHPDATHSFRGLGLNRCPSQWSGSTESLETLDVDLLQANDELVLNKVVVGRAFTYQPGGHAHSLWQRLKIAWAQLRRLPQYQPLALTVEGSQDQKLKTAVLGISLMAHAESSSLSRSILPDHSANDGLFYALLVAPLSIMQMLRAVVAESMRSASQQTGFLGILRVAGLRVHALRSFRYSVDEQVHQASVLDLTVLKGAVRLAVPEASGWEHCQMAGRSSWRVQALPSSAETVTALTAKPLPLIRHASAEDFRELYQTLRDNARITSGYVVFMILSVLLAGFGLYADSAPVIIGAMILAPLMAPIVSLAMGLTRQDFQLMKSSAQTVLIGVLVALGVSMVLSFLLPLTLETSEISARLRPTLLDLGVAILSGIAGAYAHARSEAAKSLAGVAIAVALVPPLAVSGIGLGWFSADVALGALLLFITNLAGIVFAASLTFLLLGFAPFARARKGLMTSAIAVLLVSIPLAFSFQQLAREAAIVDLFQQVSSPSLDVRSVRVLSSGQPVQIRLDIVRRDNADSVRIQALKQALEDRLSQPVLLEVTWIDQY</sequence>
<dbReference type="PANTHER" id="PTHR20992">
    <property type="entry name" value="AT15442P-RELATED"/>
    <property type="match status" value="1"/>
</dbReference>
<dbReference type="Gene3D" id="2.60.200.40">
    <property type="match status" value="1"/>
</dbReference>
<dbReference type="EMBL" id="AAOE01000009">
    <property type="protein sequence ID" value="EAR09563.1"/>
    <property type="molecule type" value="Genomic_DNA"/>
</dbReference>
<feature type="transmembrane region" description="Helical" evidence="1">
    <location>
        <begin position="484"/>
        <end position="508"/>
    </location>
</feature>
<evidence type="ECO:0008006" key="4">
    <source>
        <dbReference type="Google" id="ProtNLM"/>
    </source>
</evidence>
<dbReference type="AlphaFoldDB" id="A4BE85"/>
<feature type="transmembrane region" description="Helical" evidence="1">
    <location>
        <begin position="520"/>
        <end position="538"/>
    </location>
</feature>
<evidence type="ECO:0000313" key="2">
    <source>
        <dbReference type="EMBL" id="EAR09563.1"/>
    </source>
</evidence>
<protein>
    <recommendedName>
        <fullName evidence="4">TIGR00341 family protein</fullName>
    </recommendedName>
</protein>
<feature type="transmembrane region" description="Helical" evidence="1">
    <location>
        <begin position="358"/>
        <end position="379"/>
    </location>
</feature>
<organism evidence="2 3">
    <name type="scientific">Reinekea blandensis MED297</name>
    <dbReference type="NCBI Taxonomy" id="314283"/>
    <lineage>
        <taxon>Bacteria</taxon>
        <taxon>Pseudomonadati</taxon>
        <taxon>Pseudomonadota</taxon>
        <taxon>Gammaproteobacteria</taxon>
        <taxon>Oceanospirillales</taxon>
        <taxon>Saccharospirillaceae</taxon>
        <taxon>Reinekea</taxon>
    </lineage>
</organism>
<dbReference type="InterPro" id="IPR005240">
    <property type="entry name" value="DUF389"/>
</dbReference>
<feature type="transmembrane region" description="Helical" evidence="1">
    <location>
        <begin position="391"/>
        <end position="416"/>
    </location>
</feature>
<keyword evidence="1" id="KW-1133">Transmembrane helix</keyword>
<comment type="caution">
    <text evidence="2">The sequence shown here is derived from an EMBL/GenBank/DDBJ whole genome shotgun (WGS) entry which is preliminary data.</text>
</comment>
<accession>A4BE85</accession>
<name>A4BE85_9GAMM</name>
<dbReference type="Proteomes" id="UP000005953">
    <property type="component" value="Unassembled WGS sequence"/>
</dbReference>
<dbReference type="InterPro" id="IPR016064">
    <property type="entry name" value="NAD/diacylglycerol_kinase_sf"/>
</dbReference>
<dbReference type="SUPFAM" id="SSF111331">
    <property type="entry name" value="NAD kinase/diacylglycerol kinase-like"/>
    <property type="match status" value="1"/>
</dbReference>
<evidence type="ECO:0000313" key="3">
    <source>
        <dbReference type="Proteomes" id="UP000005953"/>
    </source>
</evidence>
<dbReference type="Pfam" id="PF04087">
    <property type="entry name" value="DUF389"/>
    <property type="match status" value="1"/>
</dbReference>
<dbReference type="HOGENOM" id="CLU_432704_0_0_6"/>
<proteinExistence type="predicted"/>
<feature type="transmembrane region" description="Helical" evidence="1">
    <location>
        <begin position="333"/>
        <end position="352"/>
    </location>
</feature>
<keyword evidence="1" id="KW-0472">Membrane</keyword>
<dbReference type="NCBIfam" id="TIGR00341">
    <property type="entry name" value="TIGR00341 family protein"/>
    <property type="match status" value="1"/>
</dbReference>
<gene>
    <name evidence="2" type="ORF">MED297_12567</name>
</gene>